<evidence type="ECO:0000313" key="4">
    <source>
        <dbReference type="EMBL" id="CAF9940720.1"/>
    </source>
</evidence>
<keyword evidence="2" id="KW-0472">Membrane</keyword>
<feature type="compositionally biased region" description="Acidic residues" evidence="1">
    <location>
        <begin position="435"/>
        <end position="451"/>
    </location>
</feature>
<keyword evidence="2" id="KW-1133">Transmembrane helix</keyword>
<accession>A0A8H3J4P5</accession>
<keyword evidence="5" id="KW-1185">Reference proteome</keyword>
<dbReference type="Proteomes" id="UP000664534">
    <property type="component" value="Unassembled WGS sequence"/>
</dbReference>
<feature type="transmembrane region" description="Helical" evidence="2">
    <location>
        <begin position="193"/>
        <end position="215"/>
    </location>
</feature>
<evidence type="ECO:0000313" key="5">
    <source>
        <dbReference type="Proteomes" id="UP000664534"/>
    </source>
</evidence>
<keyword evidence="2" id="KW-0812">Transmembrane</keyword>
<proteinExistence type="predicted"/>
<feature type="chain" id="PRO_5034381183" evidence="3">
    <location>
        <begin position="25"/>
        <end position="486"/>
    </location>
</feature>
<comment type="caution">
    <text evidence="4">The sequence shown here is derived from an EMBL/GenBank/DDBJ whole genome shotgun (WGS) entry which is preliminary data.</text>
</comment>
<reference evidence="4" key="1">
    <citation type="submission" date="2021-03" db="EMBL/GenBank/DDBJ databases">
        <authorList>
            <person name="Tagirdzhanova G."/>
        </authorList>
    </citation>
    <scope>NUCLEOTIDE SEQUENCE</scope>
</reference>
<feature type="signal peptide" evidence="3">
    <location>
        <begin position="1"/>
        <end position="24"/>
    </location>
</feature>
<gene>
    <name evidence="4" type="ORF">IMSHALPRED_002139</name>
</gene>
<evidence type="ECO:0000256" key="2">
    <source>
        <dbReference type="SAM" id="Phobius"/>
    </source>
</evidence>
<dbReference type="AlphaFoldDB" id="A0A8H3J4P5"/>
<organism evidence="4 5">
    <name type="scientific">Imshaugia aleurites</name>
    <dbReference type="NCBI Taxonomy" id="172621"/>
    <lineage>
        <taxon>Eukaryota</taxon>
        <taxon>Fungi</taxon>
        <taxon>Dikarya</taxon>
        <taxon>Ascomycota</taxon>
        <taxon>Pezizomycotina</taxon>
        <taxon>Lecanoromycetes</taxon>
        <taxon>OSLEUM clade</taxon>
        <taxon>Lecanoromycetidae</taxon>
        <taxon>Lecanorales</taxon>
        <taxon>Lecanorineae</taxon>
        <taxon>Parmeliaceae</taxon>
        <taxon>Imshaugia</taxon>
    </lineage>
</organism>
<dbReference type="EMBL" id="CAJPDT010000135">
    <property type="protein sequence ID" value="CAF9940720.1"/>
    <property type="molecule type" value="Genomic_DNA"/>
</dbReference>
<keyword evidence="3" id="KW-0732">Signal</keyword>
<feature type="transmembrane region" description="Helical" evidence="2">
    <location>
        <begin position="327"/>
        <end position="345"/>
    </location>
</feature>
<dbReference type="OrthoDB" id="1937642at2759"/>
<protein>
    <submittedName>
        <fullName evidence="4">Uncharacterized protein</fullName>
    </submittedName>
</protein>
<feature type="transmembrane region" description="Helical" evidence="2">
    <location>
        <begin position="303"/>
        <end position="321"/>
    </location>
</feature>
<sequence>MVTYQQTAHLCVLWLVYLSSQSQGSPLPKVEVNQVLETMRLNTENTATSPLREQFKNPAEILGILLLIGGDAIRKAIAQLAGPRVAPVAFSFGWVAYSFGALLSIWGDGRLLPEPDVHSMVINHRSGNTKQNESWVLGRLVRDLEMHFSTDMSKTKESGGKDFHIIKLEAMNIWEKRRHWSGKDRPDPPAHDLIWWSFFGCVVVQLGLAVAPIFIDHSGNWRILLVTGAGTMLAIIHGSLPQCKEEKYECEMTEEGKDTTYIVTRGNSHQYAFVIRSPPGKRTLNMEHLAVSRRIGGRNVMKYITAVLAVCWIVLLVAIGGLEQDTWFLLGVGGIGMFHNLWVAGHARTTSAHGIPLDIENAKCLTHSAKGVMDGLMKAERTEPGVGLALLKVYFPGRLSPDEDEWWAKRTKRFVKSIEDERKRKGKKPKPKPEGEEESEGEEEEVEEEEEKTGGEVAGCPKCKCQCKCQGHALPQAKSTRACSAT</sequence>
<evidence type="ECO:0000256" key="1">
    <source>
        <dbReference type="SAM" id="MobiDB-lite"/>
    </source>
</evidence>
<evidence type="ECO:0000256" key="3">
    <source>
        <dbReference type="SAM" id="SignalP"/>
    </source>
</evidence>
<name>A0A8H3J4P5_9LECA</name>
<feature type="transmembrane region" description="Helical" evidence="2">
    <location>
        <begin position="85"/>
        <end position="106"/>
    </location>
</feature>
<feature type="region of interest" description="Disordered" evidence="1">
    <location>
        <begin position="420"/>
        <end position="461"/>
    </location>
</feature>